<keyword evidence="5" id="KW-1185">Reference proteome</keyword>
<feature type="region of interest" description="Disordered" evidence="2">
    <location>
        <begin position="478"/>
        <end position="517"/>
    </location>
</feature>
<protein>
    <submittedName>
        <fullName evidence="4">Cingulin like 1</fullName>
    </submittedName>
</protein>
<feature type="compositionally biased region" description="Low complexity" evidence="2">
    <location>
        <begin position="340"/>
        <end position="355"/>
    </location>
</feature>
<dbReference type="PANTHER" id="PTHR46349:SF2">
    <property type="entry name" value="CINGULIN-LIKE PROTEIN 1"/>
    <property type="match status" value="1"/>
</dbReference>
<name>A0A3B3QJW8_9TELE</name>
<dbReference type="STRING" id="1676925.ENSPKIP00000005855"/>
<feature type="region of interest" description="Disordered" evidence="2">
    <location>
        <begin position="57"/>
        <end position="92"/>
    </location>
</feature>
<dbReference type="GeneTree" id="ENSGT00940000154489"/>
<feature type="region of interest" description="Disordered" evidence="2">
    <location>
        <begin position="334"/>
        <end position="385"/>
    </location>
</feature>
<dbReference type="Pfam" id="PF01576">
    <property type="entry name" value="Myosin_tail_1"/>
    <property type="match status" value="2"/>
</dbReference>
<dbReference type="GO" id="GO:0150105">
    <property type="term" value="P:protein localization to cell-cell junction"/>
    <property type="evidence" value="ECO:0007669"/>
    <property type="project" value="TreeGrafter"/>
</dbReference>
<feature type="compositionally biased region" description="Basic residues" evidence="2">
    <location>
        <begin position="413"/>
        <end position="422"/>
    </location>
</feature>
<feature type="compositionally biased region" description="Basic and acidic residues" evidence="2">
    <location>
        <begin position="57"/>
        <end position="69"/>
    </location>
</feature>
<feature type="compositionally biased region" description="Basic and acidic residues" evidence="2">
    <location>
        <begin position="423"/>
        <end position="433"/>
    </location>
</feature>
<reference evidence="4" key="2">
    <citation type="submission" date="2025-09" db="UniProtKB">
        <authorList>
            <consortium name="Ensembl"/>
        </authorList>
    </citation>
    <scope>IDENTIFICATION</scope>
</reference>
<feature type="compositionally biased region" description="Polar residues" evidence="2">
    <location>
        <begin position="189"/>
        <end position="209"/>
    </location>
</feature>
<feature type="domain" description="Myosin tail" evidence="3">
    <location>
        <begin position="1083"/>
        <end position="1295"/>
    </location>
</feature>
<evidence type="ECO:0000256" key="1">
    <source>
        <dbReference type="ARBA" id="ARBA00023054"/>
    </source>
</evidence>
<feature type="region of interest" description="Disordered" evidence="2">
    <location>
        <begin position="159"/>
        <end position="222"/>
    </location>
</feature>
<feature type="region of interest" description="Disordered" evidence="2">
    <location>
        <begin position="1286"/>
        <end position="1339"/>
    </location>
</feature>
<dbReference type="OrthoDB" id="6108017at2759"/>
<sequence length="1339" mass="152553">MEMESYRVGGISGGSLPPAYLAHECPSRPVSSGPGRYGLSIRVQGIGGHPYVVLNNREREPSPCKELESNGHSADGDPAEQYGQDRYTPPWEQHPDDSLVEYRSHKQMLFAGSHNGVTEFQESQKKPSTLLNFQRHPELLRPYDPENNSLNLEDLPVLTPRPASLSETGSLPCSQLTRGMSPSLDKPGTSATPVYQDRFPQQSEAQVQSLPRRHAPSPDRPAFQVQPETQEMLLPEPTPQSRQPVRPEAQVQQKPQLETQVQSPPHQQAKPQKPVQPTPQDQQKPQTEAAALAPSAPDAGQQARVAPPASTSTGSSLERSRRKPDVLLLRRHDSSGPVLQSQHSSHSSSSPSSTSRPLLGDPLESLGSDPINRHQNRRYIPFMPGTGRDIDTGSIKAVEELIDKFDGKEGLQRRGRAGRRNRINPEERKRSRSVDSAFPFGIRGDTDYLEEFSKNQGRSTEHVLRPSQLRQLKGALAQDFSGPTSPPRGKDGASAVARGRSAPGSPQGTALHSASSALGCRTAVSRSSTLPLESKGGDEPKSIRSFKVLTGMAAASPAVSMISSSKKNEADNPVTPDLLKDQQTLSQQTNEETAKQILFNYLKDGNPDNDDTTKRKVNLVFEKIQTLKSRAAGNVQGDNNPPEAASEVKALQDQKNQLEKEVTVLKKQLEEETKKTAGPTEVQENAGMRDLRMELVRSMEECARLQELLSKAEEELRTTMEELFQVKMEKEKHQTEIRDLQDQLSEMHDELDGAKRSESEGGEQEDVLEEMMQLKLDFQELLQVKEEQEELLRRRERELTALKGALKEEVATHDKEVDTLREQYEEEIRKLLSCVEDAKQNNVSVCREKQEVEAAKGVAESRVERLSLETERLRRRVQELENEVAKLNRIIDESKLQEGRLTDHMRHLEKENSLLGDSLAEVREQEEAMSRANRALTTRLEDVQRNLTKLTQDHKDLNEKLKEERIQKEQFKRTKDEIEDERRLLDRTVEKLQKEMCDMVEASQTSTQDLQVQIDEYKEKNRRELAELQRQLQERGVELENSRMATRKLQEEVSHLEEDLKQCKKERDEAVLREKKLELKVFDLEVELENVSHSKQDRPRYSKITEDRITQLEMDLEEERNNGDLLMDRIEQGRKQVEEMRNELLQERAMRQDLECDKVALERQNKDLKSRVTHLEGSQKSNKESLVSQLEGRIQELEERLEGEERDRANLQLVNRKLERKVKELMIQVDDEHTALQDQKDQLHLRLKALKRQIHEAEEEIERQEHGKKKLQRELEEQLEANEQLQGQILGLRNEMRRKNTTAPSLKDLDDNDDDMSTDGEIYYRSASGYKRSNHNPIS</sequence>
<dbReference type="Ensembl" id="ENSPKIT00000029870.1">
    <property type="protein sequence ID" value="ENSPKIP00000005855.1"/>
    <property type="gene ID" value="ENSPKIG00000022367.1"/>
</dbReference>
<accession>A0A3B3QJW8</accession>
<proteinExistence type="predicted"/>
<feature type="compositionally biased region" description="Polar residues" evidence="2">
    <location>
        <begin position="250"/>
        <end position="261"/>
    </location>
</feature>
<feature type="region of interest" description="Disordered" evidence="2">
    <location>
        <begin position="409"/>
        <end position="437"/>
    </location>
</feature>
<evidence type="ECO:0000259" key="3">
    <source>
        <dbReference type="Pfam" id="PF01576"/>
    </source>
</evidence>
<dbReference type="InterPro" id="IPR002928">
    <property type="entry name" value="Myosin_tail"/>
</dbReference>
<dbReference type="GO" id="GO:0005923">
    <property type="term" value="C:bicellular tight junction"/>
    <property type="evidence" value="ECO:0007669"/>
    <property type="project" value="TreeGrafter"/>
</dbReference>
<organism evidence="4 5">
    <name type="scientific">Paramormyrops kingsleyae</name>
    <dbReference type="NCBI Taxonomy" id="1676925"/>
    <lineage>
        <taxon>Eukaryota</taxon>
        <taxon>Metazoa</taxon>
        <taxon>Chordata</taxon>
        <taxon>Craniata</taxon>
        <taxon>Vertebrata</taxon>
        <taxon>Euteleostomi</taxon>
        <taxon>Actinopterygii</taxon>
        <taxon>Neopterygii</taxon>
        <taxon>Teleostei</taxon>
        <taxon>Osteoglossocephala</taxon>
        <taxon>Osteoglossomorpha</taxon>
        <taxon>Osteoglossiformes</taxon>
        <taxon>Mormyridae</taxon>
        <taxon>Paramormyrops</taxon>
    </lineage>
</organism>
<evidence type="ECO:0000256" key="2">
    <source>
        <dbReference type="SAM" id="MobiDB-lite"/>
    </source>
</evidence>
<feature type="compositionally biased region" description="Polar residues" evidence="2">
    <location>
        <begin position="165"/>
        <end position="180"/>
    </location>
</feature>
<keyword evidence="1" id="KW-0175">Coiled coil</keyword>
<reference evidence="4" key="1">
    <citation type="submission" date="2025-08" db="UniProtKB">
        <authorList>
            <consortium name="Ensembl"/>
        </authorList>
    </citation>
    <scope>IDENTIFICATION</scope>
</reference>
<feature type="region of interest" description="Disordered" evidence="2">
    <location>
        <begin position="234"/>
        <end position="322"/>
    </location>
</feature>
<feature type="domain" description="Myosin tail" evidence="3">
    <location>
        <begin position="646"/>
        <end position="1062"/>
    </location>
</feature>
<evidence type="ECO:0000313" key="4">
    <source>
        <dbReference type="Ensembl" id="ENSPKIP00000005855.1"/>
    </source>
</evidence>
<feature type="compositionally biased region" description="Low complexity" evidence="2">
    <location>
        <begin position="262"/>
        <end position="299"/>
    </location>
</feature>
<dbReference type="Gene3D" id="6.10.250.2420">
    <property type="match status" value="1"/>
</dbReference>
<dbReference type="PANTHER" id="PTHR46349">
    <property type="entry name" value="CINGULIN-LIKE PROTEIN 1-RELATED"/>
    <property type="match status" value="1"/>
</dbReference>
<dbReference type="Proteomes" id="UP000261540">
    <property type="component" value="Unplaced"/>
</dbReference>
<dbReference type="Gene3D" id="1.20.5.340">
    <property type="match status" value="1"/>
</dbReference>
<dbReference type="GO" id="GO:0016459">
    <property type="term" value="C:myosin complex"/>
    <property type="evidence" value="ECO:0007669"/>
    <property type="project" value="InterPro"/>
</dbReference>
<feature type="compositionally biased region" description="Polar residues" evidence="2">
    <location>
        <begin position="504"/>
        <end position="516"/>
    </location>
</feature>
<evidence type="ECO:0000313" key="5">
    <source>
        <dbReference type="Proteomes" id="UP000261540"/>
    </source>
</evidence>